<evidence type="ECO:0000313" key="1">
    <source>
        <dbReference type="EMBL" id="MCD2424433.1"/>
    </source>
</evidence>
<keyword evidence="2" id="KW-1185">Reference proteome</keyword>
<dbReference type="InterPro" id="IPR002816">
    <property type="entry name" value="TraB/PrgY/GumN_fam"/>
</dbReference>
<dbReference type="Pfam" id="PF01963">
    <property type="entry name" value="TraB_PrgY_gumN"/>
    <property type="match status" value="1"/>
</dbReference>
<organism evidence="1 2">
    <name type="scientific">Niabella pedocola</name>
    <dbReference type="NCBI Taxonomy" id="1752077"/>
    <lineage>
        <taxon>Bacteria</taxon>
        <taxon>Pseudomonadati</taxon>
        <taxon>Bacteroidota</taxon>
        <taxon>Chitinophagia</taxon>
        <taxon>Chitinophagales</taxon>
        <taxon>Chitinophagaceae</taxon>
        <taxon>Niabella</taxon>
    </lineage>
</organism>
<protein>
    <submittedName>
        <fullName evidence="1">TraB/GumN family protein</fullName>
    </submittedName>
</protein>
<comment type="caution">
    <text evidence="1">The sequence shown here is derived from an EMBL/GenBank/DDBJ whole genome shotgun (WGS) entry which is preliminary data.</text>
</comment>
<evidence type="ECO:0000313" key="2">
    <source>
        <dbReference type="Proteomes" id="UP001199816"/>
    </source>
</evidence>
<sequence>MKIFSLVLIIIFCQQLSLGQQPKNIRSVLWKIQYPGARHTSYLLGTDHSFGQEWTNKFLIVKGLIATSDIFYSETGNSTAEDSILYSANLPPKRFSDFFGKYSDRIDSFFLSYLNAPFKPSVLINEMDNLNRQRMFIIAFCSIVEKKYKEELLGIPVSKDFEKDAYEIMFSMDRVLELFADSSKVKIRGLDDQRYNKQHIVDNGSADTALIQFVNRIITFKSGNISSEILKSQERYKRYYDGLLNMDYFKAGRSEIDWPTNVARNRRWAKLLLENLKNQNCFIAVGLGHLFLNNRYGLLDLLQRSGFKIAPVSLDSKINEAEAI</sequence>
<accession>A0ABS8PVW4</accession>
<dbReference type="RefSeq" id="WP_231006284.1">
    <property type="nucleotide sequence ID" value="NZ_JAJNEC010000005.1"/>
</dbReference>
<gene>
    <name evidence="1" type="ORF">LQ567_16760</name>
</gene>
<name>A0ABS8PVW4_9BACT</name>
<reference evidence="1 2" key="1">
    <citation type="submission" date="2021-11" db="EMBL/GenBank/DDBJ databases">
        <title>Genomic of Niabella pedocola.</title>
        <authorList>
            <person name="Wu T."/>
        </authorList>
    </citation>
    <scope>NUCLEOTIDE SEQUENCE [LARGE SCALE GENOMIC DNA]</scope>
    <source>
        <strain evidence="1 2">JCM 31011</strain>
    </source>
</reference>
<dbReference type="EMBL" id="JAJNEC010000005">
    <property type="protein sequence ID" value="MCD2424433.1"/>
    <property type="molecule type" value="Genomic_DNA"/>
</dbReference>
<dbReference type="CDD" id="cd14789">
    <property type="entry name" value="Tiki"/>
    <property type="match status" value="1"/>
</dbReference>
<proteinExistence type="predicted"/>
<dbReference type="Proteomes" id="UP001199816">
    <property type="component" value="Unassembled WGS sequence"/>
</dbReference>